<comment type="caution">
    <text evidence="1">The sequence shown here is derived from an EMBL/GenBank/DDBJ whole genome shotgun (WGS) entry which is preliminary data.</text>
</comment>
<evidence type="ECO:0000313" key="1">
    <source>
        <dbReference type="EMBL" id="MFB9832673.1"/>
    </source>
</evidence>
<accession>A0ABV5YCC1</accession>
<keyword evidence="2" id="KW-1185">Reference proteome</keyword>
<dbReference type="RefSeq" id="WP_378198816.1">
    <property type="nucleotide sequence ID" value="NZ_JBHLZP010000056.1"/>
</dbReference>
<name>A0ABV5YCC1_9ACTN</name>
<gene>
    <name evidence="1" type="ORF">ACFFNX_10790</name>
</gene>
<dbReference type="Proteomes" id="UP001589627">
    <property type="component" value="Unassembled WGS sequence"/>
</dbReference>
<protein>
    <submittedName>
        <fullName evidence="1">Uncharacterized protein</fullName>
    </submittedName>
</protein>
<sequence>MEGADEEQLAWDALSVDGATVLPERVYARVEGFKLRVYDGAVRIDGKWYGIETKARTATRNPDQTKFDNWLRMPGNSVETPDGILLEGVFDVWVP</sequence>
<proteinExistence type="predicted"/>
<evidence type="ECO:0000313" key="2">
    <source>
        <dbReference type="Proteomes" id="UP001589627"/>
    </source>
</evidence>
<organism evidence="1 2">
    <name type="scientific">Actinoallomurus acaciae</name>
    <dbReference type="NCBI Taxonomy" id="502577"/>
    <lineage>
        <taxon>Bacteria</taxon>
        <taxon>Bacillati</taxon>
        <taxon>Actinomycetota</taxon>
        <taxon>Actinomycetes</taxon>
        <taxon>Streptosporangiales</taxon>
        <taxon>Thermomonosporaceae</taxon>
        <taxon>Actinoallomurus</taxon>
    </lineage>
</organism>
<reference evidence="1 2" key="1">
    <citation type="submission" date="2024-09" db="EMBL/GenBank/DDBJ databases">
        <authorList>
            <person name="Sun Q."/>
            <person name="Mori K."/>
        </authorList>
    </citation>
    <scope>NUCLEOTIDE SEQUENCE [LARGE SCALE GENOMIC DNA]</scope>
    <source>
        <strain evidence="1 2">TBRC 0563</strain>
    </source>
</reference>
<dbReference type="EMBL" id="JBHLZP010000056">
    <property type="protein sequence ID" value="MFB9832673.1"/>
    <property type="molecule type" value="Genomic_DNA"/>
</dbReference>